<evidence type="ECO:0000313" key="2">
    <source>
        <dbReference type="Proteomes" id="UP000270048"/>
    </source>
</evidence>
<sequence>MSVMKNVIETERNKLNVYLMYQVINEVKRGLSEDKRERVDLDNDWPCTVIYSDSEHYFYWFYDVVEGSHIYVHEVKCTKENVDIVLDKEHEFDTMSALIKYITETIHFNED</sequence>
<protein>
    <submittedName>
        <fullName evidence="1">Uncharacterized protein</fullName>
    </submittedName>
</protein>
<reference evidence="2" key="1">
    <citation type="submission" date="2018-10" db="EMBL/GenBank/DDBJ databases">
        <authorList>
            <person name="Olsen N.S."/>
            <person name="Kot W."/>
            <person name="Hansen L.H."/>
        </authorList>
    </citation>
    <scope>NUCLEOTIDE SEQUENCE [LARGE SCALE GENOMIC DNA]</scope>
</reference>
<name>A0A3G8F565_9CAUD</name>
<evidence type="ECO:0000313" key="1">
    <source>
        <dbReference type="EMBL" id="AZF88308.1"/>
    </source>
</evidence>
<accession>A0A3G8F565</accession>
<dbReference type="Proteomes" id="UP000270048">
    <property type="component" value="Segment"/>
</dbReference>
<proteinExistence type="predicted"/>
<dbReference type="EMBL" id="MK080312">
    <property type="protein sequence ID" value="AZF88308.1"/>
    <property type="molecule type" value="Genomic_DNA"/>
</dbReference>
<organism evidence="1 2">
    <name type="scientific">Salmonella phage Astrid</name>
    <dbReference type="NCBI Taxonomy" id="2483851"/>
    <lineage>
        <taxon>Viruses</taxon>
        <taxon>Duplodnaviria</taxon>
        <taxon>Heunggongvirae</taxon>
        <taxon>Uroviricota</taxon>
        <taxon>Caudoviricetes</taxon>
        <taxon>Astrithrvirus</taxon>
        <taxon>Astrithrvirus astrithr</taxon>
    </lineage>
</organism>